<sequence length="495" mass="54217">MKKSNIKKWISFGMAGIMTAGALMGCSSSGSGTAKVSATTQGAEAPQEPSAAGTEVQSQTAEENFDWKKFAGTTLKVNMVQHSVAEAIVTKIPEFEELTGIKVEHSITPEANYFDKVSTALASRTGEPDLFMSGAYQLWDYSAAGYVYDLNKFLNAPDKVAPGYDFADLYPSAVSALQWDGVPGHAVGSGAQLGLPLAIEIYSLAYNKRAFEQAGIEVPKTYDELLAACDKLQGWNGPDSYAMTVRGARDWGTIHPGYMSTYANFGAKDFAIEDDRLVSKVNSPEAVAMTEFWVDMIKRGGSPSWSRYTWYECGADLGAGKAAMMFEADNTGIHQDWEGASAEAGNLAWTVMPLAKEGNTPNSNFWTWSMAMNADTKNADAAWYFMMYFTSKDFALYAVTEKNALDPARTSVINSPVFLKKMESHEGYIDTFEKTIGSTTIRFTPQPYFFETTTLWATTLQELVAGNYASVQEGMDSLKEKQDKVVEDIVISDYE</sequence>
<dbReference type="Proteomes" id="UP000001662">
    <property type="component" value="Chromosome"/>
</dbReference>
<dbReference type="PANTHER" id="PTHR43649">
    <property type="entry name" value="ARABINOSE-BINDING PROTEIN-RELATED"/>
    <property type="match status" value="1"/>
</dbReference>
<dbReference type="RefSeq" id="WP_013272753.1">
    <property type="nucleotide sequence ID" value="NC_014376.1"/>
</dbReference>
<dbReference type="Gene3D" id="3.40.190.10">
    <property type="entry name" value="Periplasmic binding protein-like II"/>
    <property type="match status" value="2"/>
</dbReference>
<dbReference type="STRING" id="610130.Closa_2087"/>
<dbReference type="InterPro" id="IPR050490">
    <property type="entry name" value="Bact_solute-bd_prot1"/>
</dbReference>
<dbReference type="PROSITE" id="PS51257">
    <property type="entry name" value="PROKAR_LIPOPROTEIN"/>
    <property type="match status" value="1"/>
</dbReference>
<dbReference type="CDD" id="cd13585">
    <property type="entry name" value="PBP2_TMBP_like"/>
    <property type="match status" value="1"/>
</dbReference>
<reference evidence="2" key="1">
    <citation type="submission" date="2010-07" db="EMBL/GenBank/DDBJ databases">
        <title>Complete sequence of Clostridium saccharolyticum WM1.</title>
        <authorList>
            <consortium name="US DOE Joint Genome Institute"/>
            <person name="Lucas S."/>
            <person name="Copeland A."/>
            <person name="Lapidus A."/>
            <person name="Cheng J.-F."/>
            <person name="Bruce D."/>
            <person name="Goodwin L."/>
            <person name="Pitluck S."/>
            <person name="Chertkov O."/>
            <person name="Detter J.C."/>
            <person name="Han C."/>
            <person name="Tapia R."/>
            <person name="Land M."/>
            <person name="Hauser L."/>
            <person name="Chang Y.-J."/>
            <person name="Jeffries C."/>
            <person name="Kyrpides N."/>
            <person name="Ivanova N."/>
            <person name="Mikhailova N."/>
            <person name="Mouttaki H."/>
            <person name="Lin L."/>
            <person name="Zhou J."/>
            <person name="Hemme C.L."/>
            <person name="Woyke T."/>
        </authorList>
    </citation>
    <scope>NUCLEOTIDE SEQUENCE [LARGE SCALE GENOMIC DNA]</scope>
    <source>
        <strain evidence="2">WM1</strain>
    </source>
</reference>
<proteinExistence type="predicted"/>
<dbReference type="EMBL" id="CP002109">
    <property type="protein sequence ID" value="ADL04666.1"/>
    <property type="molecule type" value="Genomic_DNA"/>
</dbReference>
<dbReference type="Pfam" id="PF13416">
    <property type="entry name" value="SBP_bac_8"/>
    <property type="match status" value="1"/>
</dbReference>
<gene>
    <name evidence="2" type="ordered locus">Closa_2087</name>
</gene>
<accession>D9R1B9</accession>
<organism evidence="2 3">
    <name type="scientific">Lacrimispora saccharolytica (strain ATCC 35040 / DSM 2544 / NRCC 2533 / WM1)</name>
    <name type="common">Clostridium saccharolyticum</name>
    <dbReference type="NCBI Taxonomy" id="610130"/>
    <lineage>
        <taxon>Bacteria</taxon>
        <taxon>Bacillati</taxon>
        <taxon>Bacillota</taxon>
        <taxon>Clostridia</taxon>
        <taxon>Lachnospirales</taxon>
        <taxon>Lachnospiraceae</taxon>
        <taxon>Lacrimispora</taxon>
    </lineage>
</organism>
<keyword evidence="3" id="KW-1185">Reference proteome</keyword>
<feature type="region of interest" description="Disordered" evidence="1">
    <location>
        <begin position="33"/>
        <end position="58"/>
    </location>
</feature>
<dbReference type="KEGG" id="csh:Closa_2087"/>
<evidence type="ECO:0000313" key="2">
    <source>
        <dbReference type="EMBL" id="ADL04666.1"/>
    </source>
</evidence>
<name>D9R1B9_LACSW</name>
<dbReference type="AlphaFoldDB" id="D9R1B9"/>
<dbReference type="HOGENOM" id="CLU_031285_9_2_9"/>
<dbReference type="eggNOG" id="COG1653">
    <property type="taxonomic scope" value="Bacteria"/>
</dbReference>
<evidence type="ECO:0000256" key="1">
    <source>
        <dbReference type="SAM" id="MobiDB-lite"/>
    </source>
</evidence>
<feature type="compositionally biased region" description="Polar residues" evidence="1">
    <location>
        <begin position="33"/>
        <end position="42"/>
    </location>
</feature>
<dbReference type="OrthoDB" id="9798191at2"/>
<evidence type="ECO:0000313" key="3">
    <source>
        <dbReference type="Proteomes" id="UP000001662"/>
    </source>
</evidence>
<dbReference type="InterPro" id="IPR006059">
    <property type="entry name" value="SBP"/>
</dbReference>
<dbReference type="PANTHER" id="PTHR43649:SF12">
    <property type="entry name" value="DIACETYLCHITOBIOSE BINDING PROTEIN DASA"/>
    <property type="match status" value="1"/>
</dbReference>
<dbReference type="PaxDb" id="610130-Closa_2087"/>
<dbReference type="SUPFAM" id="SSF53850">
    <property type="entry name" value="Periplasmic binding protein-like II"/>
    <property type="match status" value="1"/>
</dbReference>
<protein>
    <submittedName>
        <fullName evidence="2">Extracellular solute-binding protein family 1</fullName>
    </submittedName>
</protein>